<organism evidence="1">
    <name type="scientific">Proteinivorax tanatarense</name>
    <dbReference type="NCBI Taxonomy" id="1260629"/>
    <lineage>
        <taxon>Bacteria</taxon>
        <taxon>Bacillati</taxon>
        <taxon>Bacillota</taxon>
        <taxon>Clostridia</taxon>
        <taxon>Eubacteriales</taxon>
        <taxon>Proteinivoracaceae</taxon>
        <taxon>Proteinivorax</taxon>
    </lineage>
</organism>
<accession>A0AAU7VHD2</accession>
<reference evidence="1" key="2">
    <citation type="submission" date="2024-06" db="EMBL/GenBank/DDBJ databases">
        <authorList>
            <person name="Petrova K.O."/>
            <person name="Toshchakov S.V."/>
            <person name="Boltjanskaja Y.V."/>
            <person name="Kevbrin V."/>
        </authorList>
    </citation>
    <scope>NUCLEOTIDE SEQUENCE</scope>
    <source>
        <strain evidence="1">Z-910T</strain>
    </source>
</reference>
<reference evidence="1" key="1">
    <citation type="journal article" date="2013" name="Extremophiles">
        <title>Proteinivorax tanatarense gen. nov., sp. nov., an anaerobic, haloalkaliphilic, proteolytic bacterium isolated from a decaying algal bloom, and proposal of Proteinivoraceae fam. nov.</title>
        <authorList>
            <person name="Kevbrin V."/>
            <person name="Boltyanskaya Y."/>
            <person name="Zhilina T."/>
            <person name="Kolganova T."/>
            <person name="Lavrentjeva E."/>
            <person name="Kuznetsov B."/>
        </authorList>
    </citation>
    <scope>NUCLEOTIDE SEQUENCE</scope>
    <source>
        <strain evidence="1">Z-910T</strain>
    </source>
</reference>
<dbReference type="RefSeq" id="WP_350342323.1">
    <property type="nucleotide sequence ID" value="NZ_CP158367.1"/>
</dbReference>
<evidence type="ECO:0000313" key="1">
    <source>
        <dbReference type="EMBL" id="XBX73562.1"/>
    </source>
</evidence>
<sequence>MSELEKVLYDLFPKVDLDDDGIERGLLAFSEYDIKEQFPFNGYKERVLFGKHYYSEELKEEKTNAFFVYKALTIKINNNGIAAPSSFDPDNATGKCVFAKELYSVLWGFTYKYSYFGTIDMFQNEDLDNKLMLWGGDCLNSLQTTIKSELGYSTIDCIKKMSDNPETFIKEMKESDMGALFQISHAPGNFGIVPAYFNAYRGTSACLRDYLPQSLFFLKESQNYNYSLLEKLEAYTRSPKYNNGGAKQFFSEYAPKMFGMYVNVMMLWDLVSYNSYNQIDVHDYNGKKITYLPDFHEIKDVSVWSKGVNKFVRRRGLFIGALMYTYLYFKEEYCTIKSLIFVDEPMKKDGLVGYEAVFKRIYKGINNEQVKNTFIICQKMMNKLH</sequence>
<protein>
    <submittedName>
        <fullName evidence="1">Uncharacterized protein</fullName>
    </submittedName>
</protein>
<dbReference type="AlphaFoldDB" id="A0AAU7VHD2"/>
<name>A0AAU7VHD2_9FIRM</name>
<gene>
    <name evidence="1" type="ORF">PRVXT_001550</name>
</gene>
<dbReference type="EMBL" id="CP158367">
    <property type="protein sequence ID" value="XBX73562.1"/>
    <property type="molecule type" value="Genomic_DNA"/>
</dbReference>
<proteinExistence type="predicted"/>